<proteinExistence type="predicted"/>
<evidence type="ECO:0000313" key="1">
    <source>
        <dbReference type="EMBL" id="KZP34136.1"/>
    </source>
</evidence>
<name>A0A166WUY3_9AGAM</name>
<dbReference type="AlphaFoldDB" id="A0A166WUY3"/>
<protein>
    <submittedName>
        <fullName evidence="1">Uncharacterized protein</fullName>
    </submittedName>
</protein>
<dbReference type="EMBL" id="KV417480">
    <property type="protein sequence ID" value="KZP34136.1"/>
    <property type="molecule type" value="Genomic_DNA"/>
</dbReference>
<organism evidence="1">
    <name type="scientific">Athelia psychrophila</name>
    <dbReference type="NCBI Taxonomy" id="1759441"/>
    <lineage>
        <taxon>Eukaryota</taxon>
        <taxon>Fungi</taxon>
        <taxon>Dikarya</taxon>
        <taxon>Basidiomycota</taxon>
        <taxon>Agaricomycotina</taxon>
        <taxon>Agaricomycetes</taxon>
        <taxon>Agaricomycetidae</taxon>
        <taxon>Atheliales</taxon>
        <taxon>Atheliaceae</taxon>
        <taxon>Athelia</taxon>
    </lineage>
</organism>
<sequence>MDKLSLPEFESVSFPDFESAAFLESPSLRSARPWPVDPSPFSQRHSPDKSLTSEVLDHSAVGSTGGILALPDEILAHIFEEAHCSQDLNDAPFERLVLGITQRWRNVALHTPRLWMRIHCGLRTAKEMENITRYLQRSAVYPLEIFLYISGDIMWRTELLEPYRQVFLRCHRLVIDASFTPDFDSGERAVSPRMENFIHFLKSLAMPALYSFEIYGNAESDYTPYASEIFLTAPLLHCAVLVNPRIYCWYPRLMHCKTLLLVLSALDMQSFHLECALSLKQLEVDILFDFLDAGTPVFGGDLNLTLPSLHALSTASYEGNTNIFRFCLNSIRSAPSLEVLCLRGYGVGDLPSDSAKFPELRTLLWLAPGEEHSSHFFSLRNVFSIFKAFPSVARVVYDGPYPESFLRLLDKEDPTNGVRWPQLRVVALAHTALYSRPRAATLASTLSANRSKAGAPINAVYLPPDLTRPWKSADRVKGELFDIQAYLEVLENAEADMRF</sequence>
<gene>
    <name evidence="1" type="ORF">FIBSPDRAFT_923701</name>
</gene>
<reference evidence="1" key="1">
    <citation type="journal article" date="2016" name="Mol. Biol. Evol.">
        <title>Comparative Genomics of Early-Diverging Mushroom-Forming Fungi Provides Insights into the Origins of Lignocellulose Decay Capabilities.</title>
        <authorList>
            <person name="Nagy L.G."/>
            <person name="Riley R."/>
            <person name="Tritt A."/>
            <person name="Adam C."/>
            <person name="Daum C."/>
            <person name="Floudas D."/>
            <person name="Sun H."/>
            <person name="Yadav J.S."/>
            <person name="Pangilinan J."/>
            <person name="Larsson K.H."/>
            <person name="Matsuura K."/>
            <person name="Barry K."/>
            <person name="Labutti K."/>
            <person name="Kuo R."/>
            <person name="Ohm R.A."/>
            <person name="Bhattacharya S.S."/>
            <person name="Shirouzu T."/>
            <person name="Yoshinaga Y."/>
            <person name="Martin F.M."/>
            <person name="Grigoriev I.V."/>
            <person name="Hibbett D.S."/>
        </authorList>
    </citation>
    <scope>NUCLEOTIDE SEQUENCE [LARGE SCALE GENOMIC DNA]</scope>
    <source>
        <strain evidence="1">CBS 109695</strain>
    </source>
</reference>
<dbReference type="OrthoDB" id="3023006at2759"/>
<accession>A0A166WUY3</accession>